<proteinExistence type="predicted"/>
<name>A0A927GUA1_9BACL</name>
<dbReference type="Pfam" id="PF04263">
    <property type="entry name" value="TPK_catalytic"/>
    <property type="match status" value="1"/>
</dbReference>
<feature type="domain" description="Thiamin pyrophosphokinase thiamin-binding" evidence="6">
    <location>
        <begin position="140"/>
        <end position="206"/>
    </location>
</feature>
<dbReference type="PANTHER" id="PTHR41299:SF1">
    <property type="entry name" value="THIAMINE PYROPHOSPHOKINASE"/>
    <property type="match status" value="1"/>
</dbReference>
<dbReference type="GO" id="GO:0004788">
    <property type="term" value="F:thiamine diphosphokinase activity"/>
    <property type="evidence" value="ECO:0007669"/>
    <property type="project" value="UniProtKB-UniRule"/>
</dbReference>
<sequence length="212" mass="23018">MNPRTLIFSGGALGDWARALIRPGDRLIGADRGARYLVEHGYAPDLAIGDFDSVSAAELAAIRAAARETADCDPVDKDYTDTELAVRRALQERPRELVLVGALGTRLDHSLANLHLLELARRSGVEASIVDAHNRVRLVTQQLQLERSAYTHVSLLPLSERVAGITLEGFRYPLREAELALGQSLGISNVLEGERGSIAVRAGLLLVIETHD</sequence>
<dbReference type="CDD" id="cd07995">
    <property type="entry name" value="TPK"/>
    <property type="match status" value="1"/>
</dbReference>
<dbReference type="InterPro" id="IPR036759">
    <property type="entry name" value="TPK_catalytic_sf"/>
</dbReference>
<accession>A0A927GUA1</accession>
<dbReference type="GO" id="GO:0009229">
    <property type="term" value="P:thiamine diphosphate biosynthetic process"/>
    <property type="evidence" value="ECO:0007669"/>
    <property type="project" value="InterPro"/>
</dbReference>
<protein>
    <recommendedName>
        <fullName evidence="5">Thiamine diphosphokinase</fullName>
        <ecNumber evidence="5">2.7.6.2</ecNumber>
    </recommendedName>
</protein>
<dbReference type="GO" id="GO:0005524">
    <property type="term" value="F:ATP binding"/>
    <property type="evidence" value="ECO:0007669"/>
    <property type="project" value="UniProtKB-KW"/>
</dbReference>
<keyword evidence="3" id="KW-0418">Kinase</keyword>
<evidence type="ECO:0000256" key="1">
    <source>
        <dbReference type="ARBA" id="ARBA00022679"/>
    </source>
</evidence>
<evidence type="ECO:0000313" key="7">
    <source>
        <dbReference type="EMBL" id="MBD2847950.1"/>
    </source>
</evidence>
<keyword evidence="2" id="KW-0547">Nucleotide-binding</keyword>
<dbReference type="GO" id="GO:0006772">
    <property type="term" value="P:thiamine metabolic process"/>
    <property type="evidence" value="ECO:0007669"/>
    <property type="project" value="UniProtKB-UniRule"/>
</dbReference>
<keyword evidence="1 7" id="KW-0808">Transferase</keyword>
<dbReference type="GO" id="GO:0030975">
    <property type="term" value="F:thiamine binding"/>
    <property type="evidence" value="ECO:0007669"/>
    <property type="project" value="InterPro"/>
</dbReference>
<dbReference type="SMART" id="SM00983">
    <property type="entry name" value="TPK_B1_binding"/>
    <property type="match status" value="1"/>
</dbReference>
<evidence type="ECO:0000256" key="3">
    <source>
        <dbReference type="ARBA" id="ARBA00022777"/>
    </source>
</evidence>
<evidence type="ECO:0000259" key="6">
    <source>
        <dbReference type="SMART" id="SM00983"/>
    </source>
</evidence>
<dbReference type="Pfam" id="PF04265">
    <property type="entry name" value="TPK_B1_binding"/>
    <property type="match status" value="1"/>
</dbReference>
<dbReference type="AlphaFoldDB" id="A0A927GUA1"/>
<keyword evidence="4" id="KW-0067">ATP-binding</keyword>
<dbReference type="InterPro" id="IPR007371">
    <property type="entry name" value="TPK_catalytic"/>
</dbReference>
<dbReference type="InterPro" id="IPR007373">
    <property type="entry name" value="Thiamin_PyroPKinase_B1-bd"/>
</dbReference>
<organism evidence="7 8">
    <name type="scientific">Paenibacillus sabuli</name>
    <dbReference type="NCBI Taxonomy" id="2772509"/>
    <lineage>
        <taxon>Bacteria</taxon>
        <taxon>Bacillati</taxon>
        <taxon>Bacillota</taxon>
        <taxon>Bacilli</taxon>
        <taxon>Bacillales</taxon>
        <taxon>Paenibacillaceae</taxon>
        <taxon>Paenibacillus</taxon>
    </lineage>
</organism>
<dbReference type="RefSeq" id="WP_190921055.1">
    <property type="nucleotide sequence ID" value="NZ_JACXIZ010000048.1"/>
</dbReference>
<dbReference type="PANTHER" id="PTHR41299">
    <property type="entry name" value="THIAMINE PYROPHOSPHOKINASE"/>
    <property type="match status" value="1"/>
</dbReference>
<dbReference type="InterPro" id="IPR053149">
    <property type="entry name" value="TPK"/>
</dbReference>
<dbReference type="Gene3D" id="3.40.50.10240">
    <property type="entry name" value="Thiamin pyrophosphokinase, catalytic domain"/>
    <property type="match status" value="1"/>
</dbReference>
<evidence type="ECO:0000256" key="4">
    <source>
        <dbReference type="ARBA" id="ARBA00022840"/>
    </source>
</evidence>
<dbReference type="InterPro" id="IPR006282">
    <property type="entry name" value="Thi_PPkinase"/>
</dbReference>
<keyword evidence="8" id="KW-1185">Reference proteome</keyword>
<dbReference type="EMBL" id="JACXIZ010000048">
    <property type="protein sequence ID" value="MBD2847950.1"/>
    <property type="molecule type" value="Genomic_DNA"/>
</dbReference>
<reference evidence="7" key="1">
    <citation type="submission" date="2020-09" db="EMBL/GenBank/DDBJ databases">
        <title>A novel bacterium of genus Paenibacillus, isolated from South China Sea.</title>
        <authorList>
            <person name="Huang H."/>
            <person name="Mo K."/>
            <person name="Hu Y."/>
        </authorList>
    </citation>
    <scope>NUCLEOTIDE SEQUENCE</scope>
    <source>
        <strain evidence="7">IB182496</strain>
    </source>
</reference>
<dbReference type="InterPro" id="IPR036371">
    <property type="entry name" value="TPK_B1-bd_sf"/>
</dbReference>
<evidence type="ECO:0000256" key="5">
    <source>
        <dbReference type="NCBIfam" id="TIGR01378"/>
    </source>
</evidence>
<gene>
    <name evidence="7" type="ORF">IDH44_22370</name>
</gene>
<dbReference type="EC" id="2.7.6.2" evidence="5"/>
<dbReference type="SUPFAM" id="SSF63999">
    <property type="entry name" value="Thiamin pyrophosphokinase, catalytic domain"/>
    <property type="match status" value="1"/>
</dbReference>
<dbReference type="Proteomes" id="UP000621560">
    <property type="component" value="Unassembled WGS sequence"/>
</dbReference>
<evidence type="ECO:0000313" key="8">
    <source>
        <dbReference type="Proteomes" id="UP000621560"/>
    </source>
</evidence>
<dbReference type="SUPFAM" id="SSF63862">
    <property type="entry name" value="Thiamin pyrophosphokinase, substrate-binding domain"/>
    <property type="match status" value="1"/>
</dbReference>
<evidence type="ECO:0000256" key="2">
    <source>
        <dbReference type="ARBA" id="ARBA00022741"/>
    </source>
</evidence>
<dbReference type="NCBIfam" id="TIGR01378">
    <property type="entry name" value="thi_PPkinase"/>
    <property type="match status" value="1"/>
</dbReference>
<comment type="caution">
    <text evidence="7">The sequence shown here is derived from an EMBL/GenBank/DDBJ whole genome shotgun (WGS) entry which is preliminary data.</text>
</comment>
<dbReference type="GO" id="GO:0016301">
    <property type="term" value="F:kinase activity"/>
    <property type="evidence" value="ECO:0007669"/>
    <property type="project" value="UniProtKB-KW"/>
</dbReference>